<evidence type="ECO:0000256" key="10">
    <source>
        <dbReference type="RuleBase" id="RU000594"/>
    </source>
</evidence>
<feature type="transmembrane region" description="Helical" evidence="9">
    <location>
        <begin position="136"/>
        <end position="157"/>
    </location>
</feature>
<feature type="active site" evidence="9">
    <location>
        <position position="141"/>
    </location>
</feature>
<comment type="function">
    <text evidence="9 10">This protein specifically catalyzes the removal of signal peptides from prolipoproteins.</text>
</comment>
<dbReference type="PANTHER" id="PTHR33695:SF1">
    <property type="entry name" value="LIPOPROTEIN SIGNAL PEPTIDASE"/>
    <property type="match status" value="1"/>
</dbReference>
<feature type="transmembrane region" description="Helical" evidence="9">
    <location>
        <begin position="70"/>
        <end position="87"/>
    </location>
</feature>
<dbReference type="HAMAP" id="MF_00161">
    <property type="entry name" value="LspA"/>
    <property type="match status" value="1"/>
</dbReference>
<keyword evidence="2 9" id="KW-1003">Cell membrane</keyword>
<keyword evidence="13" id="KW-1185">Reference proteome</keyword>
<keyword evidence="7 9" id="KW-1133">Transmembrane helix</keyword>
<proteinExistence type="inferred from homology"/>
<evidence type="ECO:0000256" key="11">
    <source>
        <dbReference type="RuleBase" id="RU004181"/>
    </source>
</evidence>
<dbReference type="PROSITE" id="PS00855">
    <property type="entry name" value="SPASE_II"/>
    <property type="match status" value="1"/>
</dbReference>
<feature type="transmembrane region" description="Helical" evidence="9">
    <location>
        <begin position="12"/>
        <end position="30"/>
    </location>
</feature>
<keyword evidence="6 9" id="KW-0378">Hydrolase</keyword>
<evidence type="ECO:0000256" key="9">
    <source>
        <dbReference type="HAMAP-Rule" id="MF_00161"/>
    </source>
</evidence>
<dbReference type="PANTHER" id="PTHR33695">
    <property type="entry name" value="LIPOPROTEIN SIGNAL PEPTIDASE"/>
    <property type="match status" value="1"/>
</dbReference>
<dbReference type="RefSeq" id="WP_144047676.1">
    <property type="nucleotide sequence ID" value="NZ_CP041614.1"/>
</dbReference>
<comment type="similarity">
    <text evidence="1 9 11">Belongs to the peptidase A8 family.</text>
</comment>
<dbReference type="Pfam" id="PF01252">
    <property type="entry name" value="Peptidase_A8"/>
    <property type="match status" value="1"/>
</dbReference>
<dbReference type="GO" id="GO:0004190">
    <property type="term" value="F:aspartic-type endopeptidase activity"/>
    <property type="evidence" value="ECO:0007669"/>
    <property type="project" value="UniProtKB-EC"/>
</dbReference>
<evidence type="ECO:0000256" key="8">
    <source>
        <dbReference type="ARBA" id="ARBA00023136"/>
    </source>
</evidence>
<evidence type="ECO:0000313" key="13">
    <source>
        <dbReference type="Proteomes" id="UP000315947"/>
    </source>
</evidence>
<dbReference type="EC" id="3.4.23.36" evidence="9"/>
<keyword evidence="4 9" id="KW-0812">Transmembrane</keyword>
<comment type="subcellular location">
    <subcellularLocation>
        <location evidence="9">Cell membrane</location>
        <topology evidence="9">Multi-pass membrane protein</topology>
    </subcellularLocation>
</comment>
<keyword evidence="3 9" id="KW-0645">Protease</keyword>
<reference evidence="12 13" key="1">
    <citation type="submission" date="2019-07" db="EMBL/GenBank/DDBJ databases">
        <title>Shewanella sp. YLB-06 whole genomic sequence.</title>
        <authorList>
            <person name="Yu L."/>
        </authorList>
    </citation>
    <scope>NUCLEOTIDE SEQUENCE [LARGE SCALE GENOMIC DNA]</scope>
    <source>
        <strain evidence="12 13">YLB-06</strain>
    </source>
</reference>
<organism evidence="12 13">
    <name type="scientific">Shewanella psychropiezotolerans</name>
    <dbReference type="NCBI Taxonomy" id="2593655"/>
    <lineage>
        <taxon>Bacteria</taxon>
        <taxon>Pseudomonadati</taxon>
        <taxon>Pseudomonadota</taxon>
        <taxon>Gammaproteobacteria</taxon>
        <taxon>Alteromonadales</taxon>
        <taxon>Shewanellaceae</taxon>
        <taxon>Shewanella</taxon>
    </lineage>
</organism>
<evidence type="ECO:0000256" key="5">
    <source>
        <dbReference type="ARBA" id="ARBA00022750"/>
    </source>
</evidence>
<gene>
    <name evidence="9" type="primary">lspA</name>
    <name evidence="12" type="ORF">FM037_21395</name>
</gene>
<evidence type="ECO:0000256" key="4">
    <source>
        <dbReference type="ARBA" id="ARBA00022692"/>
    </source>
</evidence>
<dbReference type="NCBIfam" id="TIGR00077">
    <property type="entry name" value="lspA"/>
    <property type="match status" value="1"/>
</dbReference>
<evidence type="ECO:0000256" key="6">
    <source>
        <dbReference type="ARBA" id="ARBA00022801"/>
    </source>
</evidence>
<protein>
    <recommendedName>
        <fullName evidence="9">Lipoprotein signal peptidase</fullName>
        <ecNumber evidence="9">3.4.23.36</ecNumber>
    </recommendedName>
    <alternativeName>
        <fullName evidence="9">Prolipoprotein signal peptidase</fullName>
    </alternativeName>
    <alternativeName>
        <fullName evidence="9">Signal peptidase II</fullName>
        <shortName evidence="9">SPase II</shortName>
    </alternativeName>
</protein>
<name>A0ABX5X1X4_9GAMM</name>
<keyword evidence="5 9" id="KW-0064">Aspartyl protease</keyword>
<evidence type="ECO:0000256" key="7">
    <source>
        <dbReference type="ARBA" id="ARBA00022989"/>
    </source>
</evidence>
<comment type="pathway">
    <text evidence="9">Protein modification; lipoprotein biosynthesis (signal peptide cleavage).</text>
</comment>
<evidence type="ECO:0000256" key="2">
    <source>
        <dbReference type="ARBA" id="ARBA00022475"/>
    </source>
</evidence>
<dbReference type="EMBL" id="CP041614">
    <property type="protein sequence ID" value="QDO85331.1"/>
    <property type="molecule type" value="Genomic_DNA"/>
</dbReference>
<sequence>MPTNWKESGIRWYWVVVLVFIADQVSKQWVLANFDLYESVQLLSVFNFTYVRNYGAAFSFLSDAGGWQKWLFTFIAVGFSALLTFWLRKQPAQMWRLNLAYTLVIGGALGNLIDRLQHGYVVDFLDFYWNKSHFPAFNIADSAICVGAALIIVDSFISDRLEKQKKAQDEKSAAKE</sequence>
<evidence type="ECO:0000256" key="1">
    <source>
        <dbReference type="ARBA" id="ARBA00006139"/>
    </source>
</evidence>
<keyword evidence="12" id="KW-0449">Lipoprotein</keyword>
<dbReference type="InterPro" id="IPR001872">
    <property type="entry name" value="Peptidase_A8"/>
</dbReference>
<feature type="active site" evidence="9">
    <location>
        <position position="123"/>
    </location>
</feature>
<keyword evidence="8 9" id="KW-0472">Membrane</keyword>
<feature type="transmembrane region" description="Helical" evidence="9">
    <location>
        <begin position="99"/>
        <end position="116"/>
    </location>
</feature>
<accession>A0ABX5X1X4</accession>
<dbReference type="Proteomes" id="UP000315947">
    <property type="component" value="Chromosome"/>
</dbReference>
<dbReference type="PRINTS" id="PR00781">
    <property type="entry name" value="LIPOSIGPTASE"/>
</dbReference>
<evidence type="ECO:0000313" key="12">
    <source>
        <dbReference type="EMBL" id="QDO85331.1"/>
    </source>
</evidence>
<evidence type="ECO:0000256" key="3">
    <source>
        <dbReference type="ARBA" id="ARBA00022670"/>
    </source>
</evidence>
<comment type="catalytic activity">
    <reaction evidence="9 10">
        <text>Release of signal peptides from bacterial membrane prolipoproteins. Hydrolyzes -Xaa-Yaa-Zaa-|-(S,diacylglyceryl)Cys-, in which Xaa is hydrophobic (preferably Leu), and Yaa (Ala or Ser) and Zaa (Gly or Ala) have small, neutral side chains.</text>
        <dbReference type="EC" id="3.4.23.36"/>
    </reaction>
</comment>